<organism evidence="3 4">
    <name type="scientific">Roseisalinus antarcticus</name>
    <dbReference type="NCBI Taxonomy" id="254357"/>
    <lineage>
        <taxon>Bacteria</taxon>
        <taxon>Pseudomonadati</taxon>
        <taxon>Pseudomonadota</taxon>
        <taxon>Alphaproteobacteria</taxon>
        <taxon>Rhodobacterales</taxon>
        <taxon>Roseobacteraceae</taxon>
        <taxon>Roseisalinus</taxon>
    </lineage>
</organism>
<dbReference type="EC" id="1.1.1.127" evidence="3"/>
<evidence type="ECO:0000256" key="1">
    <source>
        <dbReference type="ARBA" id="ARBA00006484"/>
    </source>
</evidence>
<dbReference type="PROSITE" id="PS00061">
    <property type="entry name" value="ADH_SHORT"/>
    <property type="match status" value="1"/>
</dbReference>
<dbReference type="SUPFAM" id="SSF51735">
    <property type="entry name" value="NAD(P)-binding Rossmann-fold domains"/>
    <property type="match status" value="1"/>
</dbReference>
<keyword evidence="4" id="KW-1185">Reference proteome</keyword>
<comment type="similarity">
    <text evidence="1">Belongs to the short-chain dehydrogenases/reductases (SDR) family.</text>
</comment>
<dbReference type="GO" id="GO:0030497">
    <property type="term" value="P:fatty acid elongation"/>
    <property type="evidence" value="ECO:0007669"/>
    <property type="project" value="TreeGrafter"/>
</dbReference>
<proteinExistence type="inferred from homology"/>
<dbReference type="PANTHER" id="PTHR42760:SF135">
    <property type="entry name" value="BLL7886 PROTEIN"/>
    <property type="match status" value="1"/>
</dbReference>
<dbReference type="Gene3D" id="3.40.50.720">
    <property type="entry name" value="NAD(P)-binding Rossmann-like Domain"/>
    <property type="match status" value="1"/>
</dbReference>
<evidence type="ECO:0000313" key="4">
    <source>
        <dbReference type="Proteomes" id="UP000193900"/>
    </source>
</evidence>
<dbReference type="InterPro" id="IPR036291">
    <property type="entry name" value="NAD(P)-bd_dom_sf"/>
</dbReference>
<gene>
    <name evidence="3" type="primary">kduD_1</name>
    <name evidence="3" type="ORF">ROA7023_00242</name>
</gene>
<name>A0A1Y5RFJ7_9RHOB</name>
<dbReference type="OrthoDB" id="9796652at2"/>
<protein>
    <submittedName>
        <fullName evidence="3">2-dehydro-3-deoxy-D-gluconate 5-dehydrogenase</fullName>
        <ecNumber evidence="3">1.1.1.127</ecNumber>
    </submittedName>
</protein>
<dbReference type="AlphaFoldDB" id="A0A1Y5RFJ7"/>
<dbReference type="Pfam" id="PF13561">
    <property type="entry name" value="adh_short_C2"/>
    <property type="match status" value="1"/>
</dbReference>
<dbReference type="EMBL" id="FWFZ01000001">
    <property type="protein sequence ID" value="SLN15989.1"/>
    <property type="molecule type" value="Genomic_DNA"/>
</dbReference>
<sequence>MTTTMPGMDLTGKTALVTGANRGLGRHFAQVLAAAGARIVAASRSGGGGDDAGLDPDAVHLRVDVTDAQAVRAAVDEACAAAGRIDILVNNAGVLVAKPMLEQDEEDWRQVVDTDLTGAWFMAQAVARSMAADGLGGAIVNVASISGLRGGDWVPGYVAAKAGLIRLTEVMAMELASQNIRVNALAPGYVATDMSAEFFASGRGQAALERVPMGRPARPEELSAPLLLLANDAGSYITGTTLAVDGGALVSKL</sequence>
<dbReference type="SMART" id="SM00822">
    <property type="entry name" value="PKS_KR"/>
    <property type="match status" value="1"/>
</dbReference>
<dbReference type="PANTHER" id="PTHR42760">
    <property type="entry name" value="SHORT-CHAIN DEHYDROGENASES/REDUCTASES FAMILY MEMBER"/>
    <property type="match status" value="1"/>
</dbReference>
<feature type="domain" description="Ketoreductase" evidence="2">
    <location>
        <begin position="13"/>
        <end position="179"/>
    </location>
</feature>
<dbReference type="PRINTS" id="PR00081">
    <property type="entry name" value="GDHRDH"/>
</dbReference>
<dbReference type="GO" id="GO:0047001">
    <property type="term" value="F:2-dehydro-3-deoxy-D-gluconate 5-dehydrogenase activity"/>
    <property type="evidence" value="ECO:0007669"/>
    <property type="project" value="UniProtKB-EC"/>
</dbReference>
<dbReference type="RefSeq" id="WP_085877166.1">
    <property type="nucleotide sequence ID" value="NZ_FWFZ01000001.1"/>
</dbReference>
<dbReference type="InterPro" id="IPR057326">
    <property type="entry name" value="KR_dom"/>
</dbReference>
<evidence type="ECO:0000313" key="3">
    <source>
        <dbReference type="EMBL" id="SLN15989.1"/>
    </source>
</evidence>
<keyword evidence="3" id="KW-0560">Oxidoreductase</keyword>
<dbReference type="Proteomes" id="UP000193900">
    <property type="component" value="Unassembled WGS sequence"/>
</dbReference>
<dbReference type="PRINTS" id="PR00080">
    <property type="entry name" value="SDRFAMILY"/>
</dbReference>
<dbReference type="InterPro" id="IPR002347">
    <property type="entry name" value="SDR_fam"/>
</dbReference>
<evidence type="ECO:0000259" key="2">
    <source>
        <dbReference type="SMART" id="SM00822"/>
    </source>
</evidence>
<accession>A0A1Y5RFJ7</accession>
<dbReference type="FunFam" id="3.40.50.720:FF:000084">
    <property type="entry name" value="Short-chain dehydrogenase reductase"/>
    <property type="match status" value="1"/>
</dbReference>
<reference evidence="3 4" key="1">
    <citation type="submission" date="2017-03" db="EMBL/GenBank/DDBJ databases">
        <authorList>
            <person name="Afonso C.L."/>
            <person name="Miller P.J."/>
            <person name="Scott M.A."/>
            <person name="Spackman E."/>
            <person name="Goraichik I."/>
            <person name="Dimitrov K.M."/>
            <person name="Suarez D.L."/>
            <person name="Swayne D.E."/>
        </authorList>
    </citation>
    <scope>NUCLEOTIDE SEQUENCE [LARGE SCALE GENOMIC DNA]</scope>
    <source>
        <strain evidence="3 4">CECT 7023</strain>
    </source>
</reference>
<dbReference type="InterPro" id="IPR020904">
    <property type="entry name" value="Sc_DH/Rdtase_CS"/>
</dbReference>